<dbReference type="PROSITE" id="PS51746">
    <property type="entry name" value="PPM_2"/>
    <property type="match status" value="1"/>
</dbReference>
<dbReference type="EC" id="3.1.3.16" evidence="1"/>
<dbReference type="KEGG" id="kpin:30172188"/>
<dbReference type="Proteomes" id="UP000094020">
    <property type="component" value="Chromosome 7"/>
</dbReference>
<evidence type="ECO:0000259" key="2">
    <source>
        <dbReference type="PROSITE" id="PS51746"/>
    </source>
</evidence>
<comment type="catalytic activity">
    <reaction evidence="1">
        <text>O-phospho-L-threonyl-[protein] + H2O = L-threonyl-[protein] + phosphate</text>
        <dbReference type="Rhea" id="RHEA:47004"/>
        <dbReference type="Rhea" id="RHEA-COMP:11060"/>
        <dbReference type="Rhea" id="RHEA-COMP:11605"/>
        <dbReference type="ChEBI" id="CHEBI:15377"/>
        <dbReference type="ChEBI" id="CHEBI:30013"/>
        <dbReference type="ChEBI" id="CHEBI:43474"/>
        <dbReference type="ChEBI" id="CHEBI:61977"/>
        <dbReference type="EC" id="3.1.3.16"/>
    </reaction>
</comment>
<name>A0AAJ8MRS9_9TREE</name>
<dbReference type="SMART" id="SM00332">
    <property type="entry name" value="PP2Cc"/>
    <property type="match status" value="1"/>
</dbReference>
<dbReference type="Gene3D" id="3.60.40.10">
    <property type="entry name" value="PPM-type phosphatase domain"/>
    <property type="match status" value="1"/>
</dbReference>
<keyword evidence="4" id="KW-1185">Reference proteome</keyword>
<comment type="cofactor">
    <cofactor evidence="1">
        <name>Mn(2+)</name>
        <dbReference type="ChEBI" id="CHEBI:29035"/>
    </cofactor>
</comment>
<comment type="cofactor">
    <cofactor evidence="1">
        <name>Mg(2+)</name>
        <dbReference type="ChEBI" id="CHEBI:18420"/>
    </cofactor>
</comment>
<sequence>MILTTCTSRTTRISKLSISILKRYKQTSSSSSSSSSKLQNGPIITPLYSNSYQFKYSIGLSYASKYSPPFINKNEKINQYGFYNNKENEISKWVNEMMNFKAGRGELKSDKEGGWSIETLNQVKKYGAGEDFFGIQKVGNDLHLSLSDGVGGWTDRVDPSLFSQALCYHYSNKALQFASSDPKDILDKAYKELLNDDRVVAGGSTLVGVRLGEEGDASFINLGDSGYAIMRNDEIIHISEPQTHFFNCPYQLSKIPKDMQQNGVIHDTPSLADTFNFQVEVGDVIILFTDGLSDNLPISHIPLLSSKLNKILNSYENSHLNQIEKSSEFSRLFSDILVGYSRNAMKRTGNEKDWKTPFELEASKKVPQYGFKGGKIDDITVMTAVVSEQD</sequence>
<protein>
    <recommendedName>
        <fullName evidence="1">Protein phosphatase</fullName>
        <ecNumber evidence="1">3.1.3.16</ecNumber>
    </recommendedName>
</protein>
<dbReference type="PANTHER" id="PTHR12320:SF1">
    <property type="entry name" value="PROTEIN PHOSPHATASE PTC7 HOMOLOG"/>
    <property type="match status" value="1"/>
</dbReference>
<comment type="similarity">
    <text evidence="1">Belongs to the PP2C family.</text>
</comment>
<dbReference type="InterPro" id="IPR001932">
    <property type="entry name" value="PPM-type_phosphatase-like_dom"/>
</dbReference>
<dbReference type="RefSeq" id="XP_019011714.2">
    <property type="nucleotide sequence ID" value="XM_019155560.2"/>
</dbReference>
<dbReference type="GeneID" id="30172188"/>
<keyword evidence="1" id="KW-0479">Metal-binding</keyword>
<dbReference type="PANTHER" id="PTHR12320">
    <property type="entry name" value="PROTEIN PHOSPHATASE 2C"/>
    <property type="match status" value="1"/>
</dbReference>
<keyword evidence="1" id="KW-0464">Manganese</keyword>
<dbReference type="GO" id="GO:0046872">
    <property type="term" value="F:metal ion binding"/>
    <property type="evidence" value="ECO:0007669"/>
    <property type="project" value="UniProtKB-UniRule"/>
</dbReference>
<reference evidence="3" key="1">
    <citation type="submission" date="2013-07" db="EMBL/GenBank/DDBJ databases">
        <authorList>
            <consortium name="The Broad Institute Genome Sequencing Platform"/>
            <person name="Cuomo C."/>
            <person name="Litvintseva A."/>
            <person name="Chen Y."/>
            <person name="Heitman J."/>
            <person name="Sun S."/>
            <person name="Springer D."/>
            <person name="Dromer F."/>
            <person name="Young S.K."/>
            <person name="Zeng Q."/>
            <person name="Gargeya S."/>
            <person name="Fitzgerald M."/>
            <person name="Abouelleil A."/>
            <person name="Alvarado L."/>
            <person name="Berlin A.M."/>
            <person name="Chapman S.B."/>
            <person name="Dewar J."/>
            <person name="Goldberg J."/>
            <person name="Griggs A."/>
            <person name="Gujja S."/>
            <person name="Hansen M."/>
            <person name="Howarth C."/>
            <person name="Imamovic A."/>
            <person name="Larimer J."/>
            <person name="McCowan C."/>
            <person name="Murphy C."/>
            <person name="Pearson M."/>
            <person name="Priest M."/>
            <person name="Roberts A."/>
            <person name="Saif S."/>
            <person name="Shea T."/>
            <person name="Sykes S."/>
            <person name="Wortman J."/>
            <person name="Nusbaum C."/>
            <person name="Birren B."/>
        </authorList>
    </citation>
    <scope>NUCLEOTIDE SEQUENCE</scope>
    <source>
        <strain evidence="3">CBS 10737</strain>
    </source>
</reference>
<evidence type="ECO:0000313" key="4">
    <source>
        <dbReference type="Proteomes" id="UP000094020"/>
    </source>
</evidence>
<dbReference type="SUPFAM" id="SSF81606">
    <property type="entry name" value="PP2C-like"/>
    <property type="match status" value="1"/>
</dbReference>
<keyword evidence="1" id="KW-0378">Hydrolase</keyword>
<dbReference type="AlphaFoldDB" id="A0AAJ8MRS9"/>
<reference evidence="3" key="2">
    <citation type="submission" date="2024-02" db="EMBL/GenBank/DDBJ databases">
        <title>Comparative genomics of Cryptococcus and Kwoniella reveals pathogenesis evolution and contrasting modes of karyotype evolution via chromosome fusion or intercentromeric recombination.</title>
        <authorList>
            <person name="Coelho M.A."/>
            <person name="David-Palma M."/>
            <person name="Shea T."/>
            <person name="Bowers K."/>
            <person name="McGinley-Smith S."/>
            <person name="Mohammad A.W."/>
            <person name="Gnirke A."/>
            <person name="Yurkov A.M."/>
            <person name="Nowrousian M."/>
            <person name="Sun S."/>
            <person name="Cuomo C.A."/>
            <person name="Heitman J."/>
        </authorList>
    </citation>
    <scope>NUCLEOTIDE SEQUENCE</scope>
    <source>
        <strain evidence="3">CBS 10737</strain>
    </source>
</reference>
<dbReference type="GO" id="GO:0004722">
    <property type="term" value="F:protein serine/threonine phosphatase activity"/>
    <property type="evidence" value="ECO:0007669"/>
    <property type="project" value="UniProtKB-EC"/>
</dbReference>
<gene>
    <name evidence="3" type="ORF">I206_105272</name>
</gene>
<dbReference type="InterPro" id="IPR036457">
    <property type="entry name" value="PPM-type-like_dom_sf"/>
</dbReference>
<dbReference type="EMBL" id="CP144525">
    <property type="protein sequence ID" value="WWC71318.1"/>
    <property type="molecule type" value="Genomic_DNA"/>
</dbReference>
<evidence type="ECO:0000313" key="3">
    <source>
        <dbReference type="EMBL" id="WWC71318.1"/>
    </source>
</evidence>
<evidence type="ECO:0000256" key="1">
    <source>
        <dbReference type="RuleBase" id="RU366020"/>
    </source>
</evidence>
<dbReference type="InterPro" id="IPR039123">
    <property type="entry name" value="PPTC7"/>
</dbReference>
<feature type="domain" description="PPM-type phosphatase" evidence="2">
    <location>
        <begin position="114"/>
        <end position="386"/>
    </location>
</feature>
<keyword evidence="1" id="KW-0460">Magnesium</keyword>
<accession>A0AAJ8MRS9</accession>
<organism evidence="3 4">
    <name type="scientific">Kwoniella pini CBS 10737</name>
    <dbReference type="NCBI Taxonomy" id="1296096"/>
    <lineage>
        <taxon>Eukaryota</taxon>
        <taxon>Fungi</taxon>
        <taxon>Dikarya</taxon>
        <taxon>Basidiomycota</taxon>
        <taxon>Agaricomycotina</taxon>
        <taxon>Tremellomycetes</taxon>
        <taxon>Tremellales</taxon>
        <taxon>Cryptococcaceae</taxon>
        <taxon>Kwoniella</taxon>
    </lineage>
</organism>
<keyword evidence="1" id="KW-0904">Protein phosphatase</keyword>
<comment type="catalytic activity">
    <reaction evidence="1">
        <text>O-phospho-L-seryl-[protein] + H2O = L-seryl-[protein] + phosphate</text>
        <dbReference type="Rhea" id="RHEA:20629"/>
        <dbReference type="Rhea" id="RHEA-COMP:9863"/>
        <dbReference type="Rhea" id="RHEA-COMP:11604"/>
        <dbReference type="ChEBI" id="CHEBI:15377"/>
        <dbReference type="ChEBI" id="CHEBI:29999"/>
        <dbReference type="ChEBI" id="CHEBI:43474"/>
        <dbReference type="ChEBI" id="CHEBI:83421"/>
        <dbReference type="EC" id="3.1.3.16"/>
    </reaction>
</comment>
<proteinExistence type="inferred from homology"/>